<proteinExistence type="inferred from homology"/>
<dbReference type="InterPro" id="IPR003593">
    <property type="entry name" value="AAA+_ATPase"/>
</dbReference>
<reference evidence="13" key="1">
    <citation type="submission" date="2011-05" db="EMBL/GenBank/DDBJ databases">
        <title>Complete sequence of Desulfotomaculum ruminis DSM 2154.</title>
        <authorList>
            <person name="Lucas S."/>
            <person name="Copeland A."/>
            <person name="Lapidus A."/>
            <person name="Cheng J.-F."/>
            <person name="Goodwin L."/>
            <person name="Pitluck S."/>
            <person name="Lu M."/>
            <person name="Detter J.C."/>
            <person name="Han C."/>
            <person name="Tapia R."/>
            <person name="Land M."/>
            <person name="Hauser L."/>
            <person name="Kyrpides N."/>
            <person name="Ivanova N."/>
            <person name="Mikhailova N."/>
            <person name="Pagani I."/>
            <person name="Stams A.J.M."/>
            <person name="Plugge C.M."/>
            <person name="Muyzer G."/>
            <person name="Kuever J."/>
            <person name="Parshina S.N."/>
            <person name="Ivanova A.E."/>
            <person name="Nazina T.N."/>
            <person name="Brambilla E."/>
            <person name="Spring S."/>
            <person name="Klenk H.-P."/>
            <person name="Woyke T."/>
        </authorList>
    </citation>
    <scope>NUCLEOTIDE SEQUENCE [LARGE SCALE GENOMIC DNA]</scope>
    <source>
        <strain evidence="13">ATCC 23193 / DSM 2154 / NCIB 8452 / DL</strain>
    </source>
</reference>
<comment type="similarity">
    <text evidence="2 10">Belongs to the ABC transporter superfamily.</text>
</comment>
<dbReference type="InterPro" id="IPR005876">
    <property type="entry name" value="Co_trans_ATP-bd"/>
</dbReference>
<keyword evidence="3 10" id="KW-0813">Transport</keyword>
<dbReference type="AlphaFoldDB" id="F6DL51"/>
<keyword evidence="8 10" id="KW-0472">Membrane</keyword>
<sequence>MVWAFEVKDLSFQYKDGTKALDRLTLNIERGSRVALLGPNGSGKTTLLLHFNAIHPVQQGTLKVLGEVVTAKNEKWVRDQVGLVFQDPDDQLFSSSVWEDVAFGPVNQGLQGETLKERVREALRFVNMEAYAAKVPYHLSYGQKKRVAIAGVIAMNPEMIVLDEPLAFLDPAGKRELFSLLDRLKREGKTIVMATHDVDMAVQWADKVLVMKDGRLVAEGSPRLLTDREIVESAHLEFPTVSRIFLHFPSLCGETVPATVQEAVAMIEGLLAKNESK</sequence>
<evidence type="ECO:0000259" key="11">
    <source>
        <dbReference type="PROSITE" id="PS50893"/>
    </source>
</evidence>
<dbReference type="GO" id="GO:0043190">
    <property type="term" value="C:ATP-binding cassette (ABC) transporter complex"/>
    <property type="evidence" value="ECO:0007669"/>
    <property type="project" value="TreeGrafter"/>
</dbReference>
<dbReference type="GO" id="GO:0042626">
    <property type="term" value="F:ATPase-coupled transmembrane transporter activity"/>
    <property type="evidence" value="ECO:0007669"/>
    <property type="project" value="TreeGrafter"/>
</dbReference>
<dbReference type="InterPro" id="IPR003439">
    <property type="entry name" value="ABC_transporter-like_ATP-bd"/>
</dbReference>
<evidence type="ECO:0000313" key="13">
    <source>
        <dbReference type="Proteomes" id="UP000009234"/>
    </source>
</evidence>
<evidence type="ECO:0000256" key="6">
    <source>
        <dbReference type="ARBA" id="ARBA00022840"/>
    </source>
</evidence>
<organism evidence="12 13">
    <name type="scientific">Desulforamulus ruminis (strain ATCC 23193 / DSM 2154 / NCIMB 8452 / DL)</name>
    <name type="common">Desulfotomaculum ruminis</name>
    <dbReference type="NCBI Taxonomy" id="696281"/>
    <lineage>
        <taxon>Bacteria</taxon>
        <taxon>Bacillati</taxon>
        <taxon>Bacillota</taxon>
        <taxon>Clostridia</taxon>
        <taxon>Eubacteriales</taxon>
        <taxon>Peptococcaceae</taxon>
        <taxon>Desulforamulus</taxon>
    </lineage>
</organism>
<dbReference type="GO" id="GO:0005524">
    <property type="term" value="F:ATP binding"/>
    <property type="evidence" value="ECO:0007669"/>
    <property type="project" value="UniProtKB-UniRule"/>
</dbReference>
<dbReference type="PANTHER" id="PTHR43553:SF24">
    <property type="entry name" value="ENERGY-COUPLING FACTOR TRANSPORTER ATP-BINDING PROTEIN ECFA1"/>
    <property type="match status" value="1"/>
</dbReference>
<dbReference type="EMBL" id="CP002780">
    <property type="protein sequence ID" value="AEG59272.1"/>
    <property type="molecule type" value="Genomic_DNA"/>
</dbReference>
<name>F6DL51_DESRL</name>
<dbReference type="NCBIfam" id="TIGR01166">
    <property type="entry name" value="cbiO"/>
    <property type="match status" value="1"/>
</dbReference>
<dbReference type="HOGENOM" id="CLU_000604_1_22_9"/>
<dbReference type="Proteomes" id="UP000009234">
    <property type="component" value="Chromosome"/>
</dbReference>
<evidence type="ECO:0000256" key="1">
    <source>
        <dbReference type="ARBA" id="ARBA00004202"/>
    </source>
</evidence>
<dbReference type="PROSITE" id="PS00211">
    <property type="entry name" value="ABC_TRANSPORTER_1"/>
    <property type="match status" value="1"/>
</dbReference>
<evidence type="ECO:0000256" key="4">
    <source>
        <dbReference type="ARBA" id="ARBA00022475"/>
    </source>
</evidence>
<dbReference type="KEGG" id="dru:Desru_0997"/>
<evidence type="ECO:0000256" key="5">
    <source>
        <dbReference type="ARBA" id="ARBA00022741"/>
    </source>
</evidence>
<keyword evidence="6 10" id="KW-0067">ATP-binding</keyword>
<keyword evidence="4 10" id="KW-1003">Cell membrane</keyword>
<evidence type="ECO:0000256" key="8">
    <source>
        <dbReference type="ARBA" id="ARBA00023136"/>
    </source>
</evidence>
<keyword evidence="5 10" id="KW-0547">Nucleotide-binding</keyword>
<evidence type="ECO:0000256" key="3">
    <source>
        <dbReference type="ARBA" id="ARBA00022448"/>
    </source>
</evidence>
<dbReference type="OrthoDB" id="9784332at2"/>
<evidence type="ECO:0000256" key="2">
    <source>
        <dbReference type="ARBA" id="ARBA00005417"/>
    </source>
</evidence>
<dbReference type="PROSITE" id="PS50893">
    <property type="entry name" value="ABC_TRANSPORTER_2"/>
    <property type="match status" value="1"/>
</dbReference>
<comment type="subcellular location">
    <subcellularLocation>
        <location evidence="1 10">Cell membrane</location>
        <topology evidence="1 10">Peripheral membrane protein</topology>
    </subcellularLocation>
</comment>
<dbReference type="FunFam" id="3.40.50.300:FF:000224">
    <property type="entry name" value="Energy-coupling factor transporter ATP-binding protein EcfA"/>
    <property type="match status" value="1"/>
</dbReference>
<comment type="function">
    <text evidence="9">Probably part of an ABC transporter complex. Responsible for energy coupling to the transport system.</text>
</comment>
<dbReference type="CDD" id="cd03225">
    <property type="entry name" value="ABC_cobalt_CbiO_domain1"/>
    <property type="match status" value="1"/>
</dbReference>
<dbReference type="SUPFAM" id="SSF52540">
    <property type="entry name" value="P-loop containing nucleoside triphosphate hydrolases"/>
    <property type="match status" value="1"/>
</dbReference>
<keyword evidence="13" id="KW-1185">Reference proteome</keyword>
<dbReference type="Gene3D" id="3.40.50.300">
    <property type="entry name" value="P-loop containing nucleotide triphosphate hydrolases"/>
    <property type="match status" value="1"/>
</dbReference>
<gene>
    <name evidence="12" type="ordered locus">Desru_0997</name>
</gene>
<dbReference type="Pfam" id="PF00005">
    <property type="entry name" value="ABC_tran"/>
    <property type="match status" value="1"/>
</dbReference>
<dbReference type="STRING" id="696281.Desru_0997"/>
<comment type="function">
    <text evidence="10">Part of an ABC transporter complex. Responsible for energy coupling to the transport system.</text>
</comment>
<accession>F6DL51</accession>
<dbReference type="InterPro" id="IPR050095">
    <property type="entry name" value="ECF_ABC_transporter_ATP-bd"/>
</dbReference>
<feature type="domain" description="ABC transporter" evidence="11">
    <location>
        <begin position="5"/>
        <end position="238"/>
    </location>
</feature>
<dbReference type="InterPro" id="IPR017871">
    <property type="entry name" value="ABC_transporter-like_CS"/>
</dbReference>
<evidence type="ECO:0000256" key="10">
    <source>
        <dbReference type="RuleBase" id="RU364103"/>
    </source>
</evidence>
<dbReference type="eggNOG" id="COG1122">
    <property type="taxonomic scope" value="Bacteria"/>
</dbReference>
<keyword evidence="7" id="KW-1278">Translocase</keyword>
<reference evidence="12 13" key="2">
    <citation type="journal article" date="2012" name="Stand. Genomic Sci.">
        <title>Complete genome sequence of the sulfate-reducing firmicute Desulfotomaculum ruminis type strain (DL(T)).</title>
        <authorList>
            <person name="Spring S."/>
            <person name="Visser M."/>
            <person name="Lu M."/>
            <person name="Copeland A."/>
            <person name="Lapidus A."/>
            <person name="Lucas S."/>
            <person name="Cheng J.F."/>
            <person name="Han C."/>
            <person name="Tapia R."/>
            <person name="Goodwin L.A."/>
            <person name="Pitluck S."/>
            <person name="Ivanova N."/>
            <person name="Land M."/>
            <person name="Hauser L."/>
            <person name="Larimer F."/>
            <person name="Rohde M."/>
            <person name="Goker M."/>
            <person name="Detter J.C."/>
            <person name="Kyrpides N.C."/>
            <person name="Woyke T."/>
            <person name="Schaap P.J."/>
            <person name="Plugge C.M."/>
            <person name="Muyzer G."/>
            <person name="Kuever J."/>
            <person name="Pereira I.A."/>
            <person name="Parshina S.N."/>
            <person name="Bernier-Latmani R."/>
            <person name="Stams A.J."/>
            <person name="Klenk H.P."/>
        </authorList>
    </citation>
    <scope>NUCLEOTIDE SEQUENCE [LARGE SCALE GENOMIC DNA]</scope>
    <source>
        <strain evidence="13">ATCC 23193 / DSM 2154 / NCIB 8452 / DL</strain>
    </source>
</reference>
<evidence type="ECO:0000256" key="9">
    <source>
        <dbReference type="ARBA" id="ARBA00025157"/>
    </source>
</evidence>
<dbReference type="PANTHER" id="PTHR43553">
    <property type="entry name" value="HEAVY METAL TRANSPORTER"/>
    <property type="match status" value="1"/>
</dbReference>
<dbReference type="GO" id="GO:0006824">
    <property type="term" value="P:cobalt ion transport"/>
    <property type="evidence" value="ECO:0007669"/>
    <property type="project" value="InterPro"/>
</dbReference>
<evidence type="ECO:0000313" key="12">
    <source>
        <dbReference type="EMBL" id="AEG59272.1"/>
    </source>
</evidence>
<evidence type="ECO:0000256" key="7">
    <source>
        <dbReference type="ARBA" id="ARBA00022967"/>
    </source>
</evidence>
<dbReference type="SMART" id="SM00382">
    <property type="entry name" value="AAA"/>
    <property type="match status" value="1"/>
</dbReference>
<dbReference type="RefSeq" id="WP_013841043.1">
    <property type="nucleotide sequence ID" value="NC_015589.1"/>
</dbReference>
<dbReference type="GO" id="GO:0016887">
    <property type="term" value="F:ATP hydrolysis activity"/>
    <property type="evidence" value="ECO:0007669"/>
    <property type="project" value="InterPro"/>
</dbReference>
<protein>
    <recommendedName>
        <fullName evidence="10">ABC transporter ATP-binding protein</fullName>
    </recommendedName>
</protein>
<dbReference type="InterPro" id="IPR027417">
    <property type="entry name" value="P-loop_NTPase"/>
</dbReference>
<dbReference type="InterPro" id="IPR015856">
    <property type="entry name" value="ABC_transpr_CbiO/EcfA_su"/>
</dbReference>